<sequence>MKKPLLFLVFLSFFGAKAQKVDLDRFYFNTSYQILPREHVDLDKRTFASNVKLGGALQSYANPTAVNDKIYIEGWKKVEENPTVSIELNLEDFVEKSVTPQTRVEEKKDKDGKLISRVEYYYIVSKYTTRGYATVKGPITPTPLTEQQIEAEKAKQASVASNRFLKNAVVKKDTTATENDGFRLSFNGELEYKSKEYSDNISPMKEYILNKSSIRDKTLRDFADNSLNSLSYKINSVYGFRVRNDTPILWILDAKSEEGQTQIEAIQAVKALFATMKATEPITDLKANMQPLIEYFDSLKTKYTEDSKPARKMRYSAYYNLAVIYLMLDEPEKSIAESEKLIANDYDKSDGKGLIEQAKSVIESFKLAKTNTRHNPALK</sequence>
<name>A0A923SHB8_9FLAO</name>
<dbReference type="AlphaFoldDB" id="A0A923SHB8"/>
<evidence type="ECO:0000256" key="1">
    <source>
        <dbReference type="SAM" id="SignalP"/>
    </source>
</evidence>
<reference evidence="2 3" key="1">
    <citation type="submission" date="2020-08" db="EMBL/GenBank/DDBJ databases">
        <title>Description of novel Flavobacterium F-392 isolate.</title>
        <authorList>
            <person name="Saticioglu I.B."/>
            <person name="Duman M."/>
            <person name="Altun S."/>
        </authorList>
    </citation>
    <scope>NUCLEOTIDE SEQUENCE [LARGE SCALE GENOMIC DNA]</scope>
    <source>
        <strain evidence="2 3">F-392</strain>
    </source>
</reference>
<gene>
    <name evidence="2" type="ORF">H8R25_13875</name>
</gene>
<organism evidence="2 3">
    <name type="scientific">Flavobacterium muglaense</name>
    <dbReference type="NCBI Taxonomy" id="2764716"/>
    <lineage>
        <taxon>Bacteria</taxon>
        <taxon>Pseudomonadati</taxon>
        <taxon>Bacteroidota</taxon>
        <taxon>Flavobacteriia</taxon>
        <taxon>Flavobacteriales</taxon>
        <taxon>Flavobacteriaceae</taxon>
        <taxon>Flavobacterium</taxon>
    </lineage>
</organism>
<accession>A0A923SHB8</accession>
<evidence type="ECO:0000313" key="3">
    <source>
        <dbReference type="Proteomes" id="UP000641454"/>
    </source>
</evidence>
<dbReference type="RefSeq" id="WP_187020179.1">
    <property type="nucleotide sequence ID" value="NZ_JACRUK010000042.1"/>
</dbReference>
<dbReference type="EMBL" id="JACRUL010000041">
    <property type="protein sequence ID" value="MBC5845519.1"/>
    <property type="molecule type" value="Genomic_DNA"/>
</dbReference>
<comment type="caution">
    <text evidence="2">The sequence shown here is derived from an EMBL/GenBank/DDBJ whole genome shotgun (WGS) entry which is preliminary data.</text>
</comment>
<evidence type="ECO:0008006" key="4">
    <source>
        <dbReference type="Google" id="ProtNLM"/>
    </source>
</evidence>
<protein>
    <recommendedName>
        <fullName evidence="4">Tetratricopeptide repeat protein</fullName>
    </recommendedName>
</protein>
<proteinExistence type="predicted"/>
<feature type="signal peptide" evidence="1">
    <location>
        <begin position="1"/>
        <end position="18"/>
    </location>
</feature>
<feature type="chain" id="PRO_5037161397" description="Tetratricopeptide repeat protein" evidence="1">
    <location>
        <begin position="19"/>
        <end position="379"/>
    </location>
</feature>
<keyword evidence="3" id="KW-1185">Reference proteome</keyword>
<evidence type="ECO:0000313" key="2">
    <source>
        <dbReference type="EMBL" id="MBC5845519.1"/>
    </source>
</evidence>
<dbReference type="Proteomes" id="UP000641454">
    <property type="component" value="Unassembled WGS sequence"/>
</dbReference>
<keyword evidence="1" id="KW-0732">Signal</keyword>